<feature type="region of interest" description="Disordered" evidence="5">
    <location>
        <begin position="191"/>
        <end position="381"/>
    </location>
</feature>
<protein>
    <submittedName>
        <fullName evidence="6">SMC-Scp complex subunit ScpB</fullName>
    </submittedName>
</protein>
<dbReference type="InterPro" id="IPR036390">
    <property type="entry name" value="WH_DNA-bd_sf"/>
</dbReference>
<dbReference type="NCBIfam" id="TIGR00281">
    <property type="entry name" value="SMC-Scp complex subunit ScpB"/>
    <property type="match status" value="1"/>
</dbReference>
<name>A0AAV3TXQ1_9ALTE</name>
<evidence type="ECO:0000256" key="1">
    <source>
        <dbReference type="ARBA" id="ARBA00022490"/>
    </source>
</evidence>
<evidence type="ECO:0000256" key="4">
    <source>
        <dbReference type="ARBA" id="ARBA00023306"/>
    </source>
</evidence>
<evidence type="ECO:0000313" key="7">
    <source>
        <dbReference type="Proteomes" id="UP001409585"/>
    </source>
</evidence>
<dbReference type="RefSeq" id="WP_345415323.1">
    <property type="nucleotide sequence ID" value="NZ_AP031496.1"/>
</dbReference>
<dbReference type="Pfam" id="PF04079">
    <property type="entry name" value="SMC_ScpB"/>
    <property type="match status" value="1"/>
</dbReference>
<sequence>MTIAHNQLKQIIEGALLAAGQPMDVKRLLELFTPEDSLLEDETEITREDVQAALQAIVADCEGRGFELREVSSGWRFQVRSETAQWVNRLWEEKPQRYSRAMLETLALIAYRQPITRGDIEEIRGVAVSSHIIKTLAERDWVKVVGHRDVPGRPSLYATTRTFLDYFNLNSLEELPSLGELADLDQLNSELNLEPSNDQGDVQSQPNDSDSADEAHQDNQKALVGGTDGDAEASSEIAADPDQAESEAGELETPASQVPADDSDDEQASFATESNVEQAEDDEDTVSGSEDEPTAFDSESPTPSAASDQPEPDESAEPGRSLSSDPQPQPSTDDPSSDLASDSDEPLEADAPESLEDSATPKDEQTTDEITSSSTSLFDRS</sequence>
<dbReference type="SUPFAM" id="SSF46785">
    <property type="entry name" value="Winged helix' DNA-binding domain"/>
    <property type="match status" value="2"/>
</dbReference>
<dbReference type="GO" id="GO:0051301">
    <property type="term" value="P:cell division"/>
    <property type="evidence" value="ECO:0007669"/>
    <property type="project" value="UniProtKB-KW"/>
</dbReference>
<keyword evidence="3" id="KW-0159">Chromosome partition</keyword>
<evidence type="ECO:0000256" key="5">
    <source>
        <dbReference type="SAM" id="MobiDB-lite"/>
    </source>
</evidence>
<feature type="compositionally biased region" description="Polar residues" evidence="5">
    <location>
        <begin position="368"/>
        <end position="381"/>
    </location>
</feature>
<keyword evidence="1" id="KW-0963">Cytoplasm</keyword>
<reference evidence="7" key="1">
    <citation type="journal article" date="2019" name="Int. J. Syst. Evol. Microbiol.">
        <title>The Global Catalogue of Microorganisms (GCM) 10K type strain sequencing project: providing services to taxonomists for standard genome sequencing and annotation.</title>
        <authorList>
            <consortium name="The Broad Institute Genomics Platform"/>
            <consortium name="The Broad Institute Genome Sequencing Center for Infectious Disease"/>
            <person name="Wu L."/>
            <person name="Ma J."/>
        </authorList>
    </citation>
    <scope>NUCLEOTIDE SEQUENCE [LARGE SCALE GENOMIC DNA]</scope>
    <source>
        <strain evidence="7">JCM 19134</strain>
    </source>
</reference>
<feature type="compositionally biased region" description="Acidic residues" evidence="5">
    <location>
        <begin position="341"/>
        <end position="356"/>
    </location>
</feature>
<keyword evidence="7" id="KW-1185">Reference proteome</keyword>
<feature type="compositionally biased region" description="Polar residues" evidence="5">
    <location>
        <begin position="297"/>
        <end position="307"/>
    </location>
</feature>
<comment type="caution">
    <text evidence="6">The sequence shown here is derived from an EMBL/GenBank/DDBJ whole genome shotgun (WGS) entry which is preliminary data.</text>
</comment>
<dbReference type="InterPro" id="IPR036388">
    <property type="entry name" value="WH-like_DNA-bd_sf"/>
</dbReference>
<keyword evidence="4" id="KW-0131">Cell cycle</keyword>
<feature type="compositionally biased region" description="Low complexity" evidence="5">
    <location>
        <begin position="321"/>
        <end position="340"/>
    </location>
</feature>
<evidence type="ECO:0000313" key="6">
    <source>
        <dbReference type="EMBL" id="GAA4929021.1"/>
    </source>
</evidence>
<dbReference type="Gene3D" id="1.10.10.10">
    <property type="entry name" value="Winged helix-like DNA-binding domain superfamily/Winged helix DNA-binding domain"/>
    <property type="match status" value="2"/>
</dbReference>
<proteinExistence type="predicted"/>
<organism evidence="6 7">
    <name type="scientific">Halioxenophilus aromaticivorans</name>
    <dbReference type="NCBI Taxonomy" id="1306992"/>
    <lineage>
        <taxon>Bacteria</taxon>
        <taxon>Pseudomonadati</taxon>
        <taxon>Pseudomonadota</taxon>
        <taxon>Gammaproteobacteria</taxon>
        <taxon>Alteromonadales</taxon>
        <taxon>Alteromonadaceae</taxon>
        <taxon>Halioxenophilus</taxon>
    </lineage>
</organism>
<gene>
    <name evidence="6" type="primary">scpB</name>
    <name evidence="6" type="ORF">GCM10025791_00840</name>
</gene>
<dbReference type="AlphaFoldDB" id="A0AAV3TXQ1"/>
<evidence type="ECO:0000256" key="3">
    <source>
        <dbReference type="ARBA" id="ARBA00022829"/>
    </source>
</evidence>
<dbReference type="PANTHER" id="PTHR34298:SF2">
    <property type="entry name" value="SEGREGATION AND CONDENSATION PROTEIN B"/>
    <property type="match status" value="1"/>
</dbReference>
<keyword evidence="2" id="KW-0132">Cell division</keyword>
<accession>A0AAV3TXQ1</accession>
<dbReference type="PANTHER" id="PTHR34298">
    <property type="entry name" value="SEGREGATION AND CONDENSATION PROTEIN B"/>
    <property type="match status" value="1"/>
</dbReference>
<dbReference type="GO" id="GO:0051304">
    <property type="term" value="P:chromosome separation"/>
    <property type="evidence" value="ECO:0007669"/>
    <property type="project" value="InterPro"/>
</dbReference>
<dbReference type="Proteomes" id="UP001409585">
    <property type="component" value="Unassembled WGS sequence"/>
</dbReference>
<evidence type="ECO:0000256" key="2">
    <source>
        <dbReference type="ARBA" id="ARBA00022618"/>
    </source>
</evidence>
<dbReference type="EMBL" id="BAABLX010000001">
    <property type="protein sequence ID" value="GAA4929021.1"/>
    <property type="molecule type" value="Genomic_DNA"/>
</dbReference>
<feature type="compositionally biased region" description="Acidic residues" evidence="5">
    <location>
        <begin position="278"/>
        <end position="294"/>
    </location>
</feature>
<dbReference type="InterPro" id="IPR005234">
    <property type="entry name" value="ScpB_csome_segregation"/>
</dbReference>
<feature type="compositionally biased region" description="Polar residues" evidence="5">
    <location>
        <begin position="191"/>
        <end position="209"/>
    </location>
</feature>